<gene>
    <name evidence="4" type="ORF">K8I29_13480</name>
</gene>
<dbReference type="EMBL" id="JAIOIV010000107">
    <property type="protein sequence ID" value="MBZ0157207.1"/>
    <property type="molecule type" value="Genomic_DNA"/>
</dbReference>
<accession>A0A953JBZ9</accession>
<dbReference type="Proteomes" id="UP000705867">
    <property type="component" value="Unassembled WGS sequence"/>
</dbReference>
<dbReference type="SUPFAM" id="SSF53448">
    <property type="entry name" value="Nucleotide-diphospho-sugar transferases"/>
    <property type="match status" value="1"/>
</dbReference>
<sequence length="264" mass="30577">MTRISVCCVTFNSARTLRRTLEGAAKFADEIVVVDSFSTDNTVEIAREFTDKVFSREYKYHGLQMNYAVERCSNDWVFCIDSDEYPDERMVAHLLRLKEGGLEEKEAFRLRRQWFFFDKPVHAFYPVSSPDTIIRFFHRATVRFNESPVHDKPVGFRDFAWLDGTLLHDAIASLHQLYDKANKYTSRHAEGYSAAAPRTTFLSLMLNPVGAFFKWYFFKKNFLDGYYGFVLGTYAALYTFLKHVKLYQIKRSGASSGSGQGEEK</sequence>
<evidence type="ECO:0000256" key="2">
    <source>
        <dbReference type="SAM" id="Phobius"/>
    </source>
</evidence>
<evidence type="ECO:0000313" key="4">
    <source>
        <dbReference type="EMBL" id="MBZ0157207.1"/>
    </source>
</evidence>
<dbReference type="PANTHER" id="PTHR43630:SF2">
    <property type="entry name" value="GLYCOSYLTRANSFERASE"/>
    <property type="match status" value="1"/>
</dbReference>
<dbReference type="InterPro" id="IPR029044">
    <property type="entry name" value="Nucleotide-diphossugar_trans"/>
</dbReference>
<dbReference type="CDD" id="cd02511">
    <property type="entry name" value="Beta4Glucosyltransferase"/>
    <property type="match status" value="1"/>
</dbReference>
<reference evidence="4" key="1">
    <citation type="journal article" date="2021" name="bioRxiv">
        <title>Unraveling nitrogen, sulfur and carbon metabolic pathways and microbial community transcriptional responses to substrate deprivation and toxicity stresses in a bioreactor mimicking anoxic brackish coastal sediment conditions.</title>
        <authorList>
            <person name="Martins P.D."/>
            <person name="Echeveste M.J."/>
            <person name="Arshad A."/>
            <person name="Kurth J."/>
            <person name="Ouboter H."/>
            <person name="Jetten M.S.M."/>
            <person name="Welte C.U."/>
        </authorList>
    </citation>
    <scope>NUCLEOTIDE SEQUENCE</scope>
    <source>
        <strain evidence="4">MAG_39</strain>
    </source>
</reference>
<dbReference type="PANTHER" id="PTHR43630">
    <property type="entry name" value="POLY-BETA-1,6-N-ACETYL-D-GLUCOSAMINE SYNTHASE"/>
    <property type="match status" value="1"/>
</dbReference>
<comment type="caution">
    <text evidence="4">The sequence shown here is derived from an EMBL/GenBank/DDBJ whole genome shotgun (WGS) entry which is preliminary data.</text>
</comment>
<evidence type="ECO:0000313" key="5">
    <source>
        <dbReference type="Proteomes" id="UP000705867"/>
    </source>
</evidence>
<feature type="domain" description="Glycosyltransferase 2-like" evidence="3">
    <location>
        <begin position="5"/>
        <end position="96"/>
    </location>
</feature>
<keyword evidence="2" id="KW-1133">Transmembrane helix</keyword>
<organism evidence="4 5">
    <name type="scientific">Candidatus Nitrobium versatile</name>
    <dbReference type="NCBI Taxonomy" id="2884831"/>
    <lineage>
        <taxon>Bacteria</taxon>
        <taxon>Pseudomonadati</taxon>
        <taxon>Nitrospirota</taxon>
        <taxon>Nitrospiria</taxon>
        <taxon>Nitrospirales</taxon>
        <taxon>Nitrospiraceae</taxon>
        <taxon>Candidatus Nitrobium</taxon>
    </lineage>
</organism>
<evidence type="ECO:0000256" key="1">
    <source>
        <dbReference type="ARBA" id="ARBA00038494"/>
    </source>
</evidence>
<reference evidence="4" key="2">
    <citation type="submission" date="2021-08" db="EMBL/GenBank/DDBJ databases">
        <authorList>
            <person name="Dalcin Martins P."/>
        </authorList>
    </citation>
    <scope>NUCLEOTIDE SEQUENCE</scope>
    <source>
        <strain evidence="4">MAG_39</strain>
    </source>
</reference>
<dbReference type="AlphaFoldDB" id="A0A953JBZ9"/>
<proteinExistence type="inferred from homology"/>
<name>A0A953JBZ9_9BACT</name>
<keyword evidence="2" id="KW-0812">Transmembrane</keyword>
<keyword evidence="2" id="KW-0472">Membrane</keyword>
<comment type="similarity">
    <text evidence="1">Belongs to the glycosyltransferase 2 family. WaaE/KdtX subfamily.</text>
</comment>
<protein>
    <submittedName>
        <fullName evidence="4">Glycosyltransferase family 2 protein</fullName>
    </submittedName>
</protein>
<dbReference type="Pfam" id="PF00535">
    <property type="entry name" value="Glycos_transf_2"/>
    <property type="match status" value="1"/>
</dbReference>
<dbReference type="Gene3D" id="3.90.550.10">
    <property type="entry name" value="Spore Coat Polysaccharide Biosynthesis Protein SpsA, Chain A"/>
    <property type="match status" value="1"/>
</dbReference>
<feature type="transmembrane region" description="Helical" evidence="2">
    <location>
        <begin position="224"/>
        <end position="241"/>
    </location>
</feature>
<evidence type="ECO:0000259" key="3">
    <source>
        <dbReference type="Pfam" id="PF00535"/>
    </source>
</evidence>
<dbReference type="InterPro" id="IPR001173">
    <property type="entry name" value="Glyco_trans_2-like"/>
</dbReference>